<dbReference type="Gene3D" id="3.30.559.10">
    <property type="entry name" value="Chloramphenicol acetyltransferase-like domain"/>
    <property type="match status" value="2"/>
</dbReference>
<protein>
    <submittedName>
        <fullName evidence="4">Uncharacterized protein</fullName>
    </submittedName>
</protein>
<proteinExistence type="inferred from homology"/>
<name>A0AAV2F2M6_9ROSI</name>
<organism evidence="4 5">
    <name type="scientific">Linum trigynum</name>
    <dbReference type="NCBI Taxonomy" id="586398"/>
    <lineage>
        <taxon>Eukaryota</taxon>
        <taxon>Viridiplantae</taxon>
        <taxon>Streptophyta</taxon>
        <taxon>Embryophyta</taxon>
        <taxon>Tracheophyta</taxon>
        <taxon>Spermatophyta</taxon>
        <taxon>Magnoliopsida</taxon>
        <taxon>eudicotyledons</taxon>
        <taxon>Gunneridae</taxon>
        <taxon>Pentapetalae</taxon>
        <taxon>rosids</taxon>
        <taxon>fabids</taxon>
        <taxon>Malpighiales</taxon>
        <taxon>Linaceae</taxon>
        <taxon>Linum</taxon>
    </lineage>
</organism>
<dbReference type="GO" id="GO:0016746">
    <property type="term" value="F:acyltransferase activity"/>
    <property type="evidence" value="ECO:0007669"/>
    <property type="project" value="UniProtKB-KW"/>
</dbReference>
<accession>A0AAV2F2M6</accession>
<evidence type="ECO:0000313" key="4">
    <source>
        <dbReference type="EMBL" id="CAL1391960.1"/>
    </source>
</evidence>
<sequence>MKDDHHDKKSVGKLLKASLSKTLNPFYPVAGRVKDNLIINDFEKGVPFTQARVKGHRLSDVLTSSRGGGGPRLDFLNNLLPFEPFCQGQENVASGSQAQVSVQLNTFDCGGIALGLNMYHKLMDGATTSAFLHTWGANCSNDPHLKKQPELHKASSVFPPRYSIPIESQTFSDRMLFEDVGGQRRCGGASRRFVFDEKAIATLRSKARLSVLHPTRLEALSAFIWESALRAAAAAGDAQQLMFLMQGVNMRQLMRPRLSKHSLGNLVTTAMASCMDSPNRSMEELVRLIRDGNVRVDENYVNAISGDQGFAVMMQGQKMLQEMTGGFARKPLACSSWVGWFQ</sequence>
<dbReference type="AlphaFoldDB" id="A0AAV2F2M6"/>
<gene>
    <name evidence="4" type="ORF">LTRI10_LOCUS32643</name>
</gene>
<dbReference type="EMBL" id="OZ034819">
    <property type="protein sequence ID" value="CAL1391960.1"/>
    <property type="molecule type" value="Genomic_DNA"/>
</dbReference>
<dbReference type="Proteomes" id="UP001497516">
    <property type="component" value="Chromosome 6"/>
</dbReference>
<evidence type="ECO:0000256" key="1">
    <source>
        <dbReference type="ARBA" id="ARBA00009861"/>
    </source>
</evidence>
<dbReference type="Pfam" id="PF02458">
    <property type="entry name" value="Transferase"/>
    <property type="match status" value="1"/>
</dbReference>
<dbReference type="PANTHER" id="PTHR31623">
    <property type="entry name" value="F21J9.9"/>
    <property type="match status" value="1"/>
</dbReference>
<keyword evidence="2" id="KW-0808">Transferase</keyword>
<keyword evidence="5" id="KW-1185">Reference proteome</keyword>
<dbReference type="InterPro" id="IPR023213">
    <property type="entry name" value="CAT-like_dom_sf"/>
</dbReference>
<keyword evidence="3" id="KW-0012">Acyltransferase</keyword>
<reference evidence="4 5" key="1">
    <citation type="submission" date="2024-04" db="EMBL/GenBank/DDBJ databases">
        <authorList>
            <person name="Fracassetti M."/>
        </authorList>
    </citation>
    <scope>NUCLEOTIDE SEQUENCE [LARGE SCALE GENOMIC DNA]</scope>
</reference>
<evidence type="ECO:0000256" key="3">
    <source>
        <dbReference type="ARBA" id="ARBA00023315"/>
    </source>
</evidence>
<dbReference type="PANTHER" id="PTHR31623:SF36">
    <property type="entry name" value="STEMMADENINE O-ACETYLTRANSFERASE-LIKE"/>
    <property type="match status" value="1"/>
</dbReference>
<evidence type="ECO:0000313" key="5">
    <source>
        <dbReference type="Proteomes" id="UP001497516"/>
    </source>
</evidence>
<comment type="similarity">
    <text evidence="1">Belongs to the plant acyltransferase family.</text>
</comment>
<evidence type="ECO:0000256" key="2">
    <source>
        <dbReference type="ARBA" id="ARBA00022679"/>
    </source>
</evidence>